<feature type="compositionally biased region" description="Basic residues" evidence="10">
    <location>
        <begin position="149"/>
        <end position="158"/>
    </location>
</feature>
<feature type="compositionally biased region" description="Polar residues" evidence="10">
    <location>
        <begin position="262"/>
        <end position="287"/>
    </location>
</feature>
<dbReference type="GO" id="GO:0005737">
    <property type="term" value="C:cytoplasm"/>
    <property type="evidence" value="ECO:0007669"/>
    <property type="project" value="UniProtKB-SubCell"/>
</dbReference>
<evidence type="ECO:0000256" key="7">
    <source>
        <dbReference type="ARBA" id="ARBA00022889"/>
    </source>
</evidence>
<keyword evidence="6" id="KW-0597">Phosphoprotein</keyword>
<dbReference type="PANTHER" id="PTHR10654:SF18">
    <property type="entry name" value="IP17195P"/>
    <property type="match status" value="1"/>
</dbReference>
<dbReference type="InterPro" id="IPR036028">
    <property type="entry name" value="SH3-like_dom_sf"/>
</dbReference>
<dbReference type="PROSITE" id="PS50002">
    <property type="entry name" value="SH3"/>
    <property type="match status" value="1"/>
</dbReference>
<evidence type="ECO:0000256" key="5">
    <source>
        <dbReference type="ARBA" id="ARBA00022490"/>
    </source>
</evidence>
<dbReference type="InterPro" id="IPR038319">
    <property type="entry name" value="Serine_rich_sf"/>
</dbReference>
<evidence type="ECO:0000256" key="10">
    <source>
        <dbReference type="SAM" id="MobiDB-lite"/>
    </source>
</evidence>
<dbReference type="InterPro" id="IPR021901">
    <property type="entry name" value="CAS_C"/>
</dbReference>
<dbReference type="Gene3D" id="2.30.30.40">
    <property type="entry name" value="SH3 Domains"/>
    <property type="match status" value="1"/>
</dbReference>
<comment type="similarity">
    <text evidence="3">Belongs to the CAS family.</text>
</comment>
<evidence type="ECO:0000313" key="13">
    <source>
        <dbReference type="Proteomes" id="UP000078540"/>
    </source>
</evidence>
<dbReference type="Gene3D" id="1.20.120.830">
    <property type="entry name" value="Serine-rich domain"/>
    <property type="match status" value="1"/>
</dbReference>
<evidence type="ECO:0000256" key="4">
    <source>
        <dbReference type="ARBA" id="ARBA00022443"/>
    </source>
</evidence>
<dbReference type="CDD" id="cd11844">
    <property type="entry name" value="SH3_CAS"/>
    <property type="match status" value="1"/>
</dbReference>
<proteinExistence type="inferred from homology"/>
<feature type="compositionally biased region" description="Polar residues" evidence="10">
    <location>
        <begin position="209"/>
        <end position="218"/>
    </location>
</feature>
<comment type="subcellular location">
    <subcellularLocation>
        <location evidence="1">Cell junction</location>
        <location evidence="1">Focal adhesion</location>
    </subcellularLocation>
    <subcellularLocation>
        <location evidence="2">Cytoplasm</location>
    </subcellularLocation>
</comment>
<dbReference type="InterPro" id="IPR037362">
    <property type="entry name" value="CAS_fam"/>
</dbReference>
<evidence type="ECO:0000256" key="3">
    <source>
        <dbReference type="ARBA" id="ARBA00007848"/>
    </source>
</evidence>
<evidence type="ECO:0000256" key="9">
    <source>
        <dbReference type="PROSITE-ProRule" id="PRU00192"/>
    </source>
</evidence>
<dbReference type="Pfam" id="PF00018">
    <property type="entry name" value="SH3_1"/>
    <property type="match status" value="1"/>
</dbReference>
<evidence type="ECO:0000256" key="6">
    <source>
        <dbReference type="ARBA" id="ARBA00022553"/>
    </source>
</evidence>
<dbReference type="FunFam" id="2.30.30.40:FF:000009">
    <property type="entry name" value="Breast cancer anti-estrogen resistance 1"/>
    <property type="match status" value="1"/>
</dbReference>
<feature type="compositionally biased region" description="Low complexity" evidence="10">
    <location>
        <begin position="355"/>
        <end position="366"/>
    </location>
</feature>
<feature type="domain" description="SH3" evidence="11">
    <location>
        <begin position="49"/>
        <end position="111"/>
    </location>
</feature>
<evidence type="ECO:0000313" key="12">
    <source>
        <dbReference type="EMBL" id="KYM92675.1"/>
    </source>
</evidence>
<sequence length="826" mass="89526">MRDALWLYGCIDHDAIVVLLNAFAAAAIIGGHGPLFHYRRKVTPVESEQKCVKARALYDNIAEAPDELAFRKGDVLTVLEQNTAGLEGWWLCALRGRQGICPGNRLRLLVGQYDTGGCLVGSRADLTIAEDGIQRHGKRRSWHVQPNRRTPRHAKKKEKSNNKSVARLSVTQELQGFYYCKAPADELPRLHSPEGNVSSPLFLPYLPNERNTTKNVQLRTGTGGNTKRRTPVVTPQKCGDVYLYDLPASRGSPAPPSRHESPLNSTNNEHSHNTGRYTSNNVRSSVDNGGGDVNECYDVPPRAIPVIPSPASSPSPAPSCYDIPRPPTSCTPNSNCSGGSGITPLDCYDVPRPLQPLTPSSSASSLTNDGSLSGSNRSSLAAPDYDVPRPRLPASSLPSRHNTPIPKTPTPPPSSQQIYDVPVSKELPLELDSALEGLQRLQSEASAAIARLLGFVSPGWRTPQRLDATLMDLRLAALRLRTSLHDLAEFAEGTLGNAGKAPDKGLATKLRPLVKALRDSDKLVQEAATELDTMEWDASKLCRGGGDTPTPTNGPPSSLLLPVQSDPLDQLIACARALTEDVRQVASFIQGNSTLLFKRASIISTGSSNNSGAGEDYDYVNLDSREVVAKQREELRAALPQELRSNYDLLVSEADNAAIQMPPTTPTPMDPNDKQLLAFYVAQVITHGAHLTHAIDAFLQTVEHNQPPKASRIVTVLIILVPPVALLHANHVFLAHGKFVVLSAHRLVHIGDTVHRNVTRNDVRTRVLQCANALNEALGQTVQKTKQAAQFFPSVTAVQEMVDSVVDVSHLAKDLKVAMIHAAQQP</sequence>
<dbReference type="InterPro" id="IPR001452">
    <property type="entry name" value="SH3_domain"/>
</dbReference>
<dbReference type="GO" id="GO:0005925">
    <property type="term" value="C:focal adhesion"/>
    <property type="evidence" value="ECO:0007669"/>
    <property type="project" value="UniProtKB-SubCell"/>
</dbReference>
<dbReference type="GO" id="GO:0016477">
    <property type="term" value="P:cell migration"/>
    <property type="evidence" value="ECO:0007669"/>
    <property type="project" value="TreeGrafter"/>
</dbReference>
<name>A0A195BWL7_9HYME</name>
<dbReference type="Gene3D" id="1.20.120.230">
    <property type="entry name" value="Alpha-catenin/vinculin-like"/>
    <property type="match status" value="2"/>
</dbReference>
<dbReference type="EMBL" id="KQ976398">
    <property type="protein sequence ID" value="KYM92675.1"/>
    <property type="molecule type" value="Genomic_DNA"/>
</dbReference>
<dbReference type="GO" id="GO:0005886">
    <property type="term" value="C:plasma membrane"/>
    <property type="evidence" value="ECO:0007669"/>
    <property type="project" value="TreeGrafter"/>
</dbReference>
<protein>
    <submittedName>
        <fullName evidence="12">Breast cancer anti-estrogen resistance protein 1</fullName>
    </submittedName>
</protein>
<evidence type="ECO:0000259" key="11">
    <source>
        <dbReference type="PROSITE" id="PS50002"/>
    </source>
</evidence>
<feature type="region of interest" description="Disordered" evidence="10">
    <location>
        <begin position="204"/>
        <end position="297"/>
    </location>
</feature>
<dbReference type="AlphaFoldDB" id="A0A195BWL7"/>
<keyword evidence="5" id="KW-0963">Cytoplasm</keyword>
<dbReference type="PANTHER" id="PTHR10654">
    <property type="entry name" value="CAS SCAFFOLDING PROTEIN"/>
    <property type="match status" value="1"/>
</dbReference>
<dbReference type="GO" id="GO:0007169">
    <property type="term" value="P:cell surface receptor protein tyrosine kinase signaling pathway"/>
    <property type="evidence" value="ECO:0007669"/>
    <property type="project" value="TreeGrafter"/>
</dbReference>
<keyword evidence="4 9" id="KW-0728">SH3 domain</keyword>
<accession>A0A195BWL7</accession>
<dbReference type="GO" id="GO:0007155">
    <property type="term" value="P:cell adhesion"/>
    <property type="evidence" value="ECO:0007669"/>
    <property type="project" value="UniProtKB-KW"/>
</dbReference>
<dbReference type="Proteomes" id="UP000078540">
    <property type="component" value="Unassembled WGS sequence"/>
</dbReference>
<feature type="region of interest" description="Disordered" evidence="10">
    <location>
        <begin position="137"/>
        <end position="163"/>
    </location>
</feature>
<feature type="compositionally biased region" description="Low complexity" evidence="10">
    <location>
        <begin position="392"/>
        <end position="405"/>
    </location>
</feature>
<dbReference type="Pfam" id="PF12026">
    <property type="entry name" value="CAS_C"/>
    <property type="match status" value="2"/>
</dbReference>
<gene>
    <name evidence="12" type="ORF">ALC53_00612</name>
</gene>
<dbReference type="Pfam" id="PF08824">
    <property type="entry name" value="Serine_rich"/>
    <property type="match status" value="1"/>
</dbReference>
<keyword evidence="7" id="KW-0130">Cell adhesion</keyword>
<dbReference type="SUPFAM" id="SSF50044">
    <property type="entry name" value="SH3-domain"/>
    <property type="match status" value="1"/>
</dbReference>
<dbReference type="STRING" id="520822.A0A195BWL7"/>
<dbReference type="CDD" id="cd11549">
    <property type="entry name" value="Serine_rich_CAS"/>
    <property type="match status" value="1"/>
</dbReference>
<evidence type="ECO:0000256" key="2">
    <source>
        <dbReference type="ARBA" id="ARBA00004496"/>
    </source>
</evidence>
<dbReference type="SMART" id="SM00326">
    <property type="entry name" value="SH3"/>
    <property type="match status" value="1"/>
</dbReference>
<feature type="region of interest" description="Disordered" evidence="10">
    <location>
        <begin position="350"/>
        <end position="417"/>
    </location>
</feature>
<keyword evidence="8" id="KW-0965">Cell junction</keyword>
<dbReference type="CDD" id="cd11564">
    <property type="entry name" value="FAT-like_CAS_C"/>
    <property type="match status" value="1"/>
</dbReference>
<evidence type="ECO:0000256" key="1">
    <source>
        <dbReference type="ARBA" id="ARBA00004246"/>
    </source>
</evidence>
<reference evidence="12 13" key="1">
    <citation type="submission" date="2015-09" db="EMBL/GenBank/DDBJ databases">
        <title>Atta colombica WGS genome.</title>
        <authorList>
            <person name="Nygaard S."/>
            <person name="Hu H."/>
            <person name="Boomsma J."/>
            <person name="Zhang G."/>
        </authorList>
    </citation>
    <scope>NUCLEOTIDE SEQUENCE [LARGE SCALE GENOMIC DNA]</scope>
    <source>
        <strain evidence="12">Treedump-2</strain>
        <tissue evidence="12">Whole body</tissue>
    </source>
</reference>
<evidence type="ECO:0000256" key="8">
    <source>
        <dbReference type="ARBA" id="ARBA00022949"/>
    </source>
</evidence>
<dbReference type="InterPro" id="IPR014928">
    <property type="entry name" value="Serine_rich_dom"/>
</dbReference>
<organism evidence="12 13">
    <name type="scientific">Atta colombica</name>
    <dbReference type="NCBI Taxonomy" id="520822"/>
    <lineage>
        <taxon>Eukaryota</taxon>
        <taxon>Metazoa</taxon>
        <taxon>Ecdysozoa</taxon>
        <taxon>Arthropoda</taxon>
        <taxon>Hexapoda</taxon>
        <taxon>Insecta</taxon>
        <taxon>Pterygota</taxon>
        <taxon>Neoptera</taxon>
        <taxon>Endopterygota</taxon>
        <taxon>Hymenoptera</taxon>
        <taxon>Apocrita</taxon>
        <taxon>Aculeata</taxon>
        <taxon>Formicoidea</taxon>
        <taxon>Formicidae</taxon>
        <taxon>Myrmicinae</taxon>
        <taxon>Atta</taxon>
    </lineage>
</organism>
<dbReference type="FunFam" id="1.20.120.830:FF:000001">
    <property type="entry name" value="BCAR1 scaffold protein, Cas family member"/>
    <property type="match status" value="1"/>
</dbReference>
<keyword evidence="13" id="KW-1185">Reference proteome</keyword>
<feature type="compositionally biased region" description="Polar residues" evidence="10">
    <location>
        <begin position="367"/>
        <end position="379"/>
    </location>
</feature>